<gene>
    <name evidence="3" type="ORF">NE863_10610</name>
    <name evidence="4" type="ORF">P4B07_10460</name>
</gene>
<organism evidence="3 5">
    <name type="scientific">Ensifer adhaerens</name>
    <name type="common">Sinorhizobium morelense</name>
    <dbReference type="NCBI Taxonomy" id="106592"/>
    <lineage>
        <taxon>Bacteria</taxon>
        <taxon>Pseudomonadati</taxon>
        <taxon>Pseudomonadota</taxon>
        <taxon>Alphaproteobacteria</taxon>
        <taxon>Hyphomicrobiales</taxon>
        <taxon>Rhizobiaceae</taxon>
        <taxon>Sinorhizobium/Ensifer group</taxon>
        <taxon>Ensifer</taxon>
    </lineage>
</organism>
<proteinExistence type="predicted"/>
<evidence type="ECO:0000313" key="5">
    <source>
        <dbReference type="Proteomes" id="UP001055460"/>
    </source>
</evidence>
<dbReference type="Proteomes" id="UP001055460">
    <property type="component" value="Chromosome"/>
</dbReference>
<evidence type="ECO:0000313" key="4">
    <source>
        <dbReference type="EMBL" id="WFP89006.1"/>
    </source>
</evidence>
<feature type="transmembrane region" description="Helical" evidence="2">
    <location>
        <begin position="66"/>
        <end position="92"/>
    </location>
</feature>
<sequence>MSEAIHPAAIHHLPGFITAPGQSDWLLNAVAVFLIVAIFALGTLYLRLHSLPEVMAHKTNKIQLELVAVLALLSLLTHNNLLWGAALLLALIDLPDFSSPLSSIAGSLERIAGKVDQPTVPEARDVEAEPAASHPQPHALPGHGHASPAQPSTEGKA</sequence>
<keyword evidence="6" id="KW-1185">Reference proteome</keyword>
<dbReference type="KEGG" id="eah:FA04_10290"/>
<dbReference type="GeneID" id="29517513"/>
<evidence type="ECO:0000313" key="3">
    <source>
        <dbReference type="EMBL" id="USJ21776.1"/>
    </source>
</evidence>
<evidence type="ECO:0000256" key="2">
    <source>
        <dbReference type="SAM" id="Phobius"/>
    </source>
</evidence>
<keyword evidence="2" id="KW-0812">Transmembrane</keyword>
<dbReference type="AlphaFoldDB" id="A0A9Q9D8G6"/>
<dbReference type="RefSeq" id="WP_051659258.1">
    <property type="nucleotide sequence ID" value="NZ_CAXURO020000001.1"/>
</dbReference>
<evidence type="ECO:0000256" key="1">
    <source>
        <dbReference type="SAM" id="MobiDB-lite"/>
    </source>
</evidence>
<dbReference type="Proteomes" id="UP001214094">
    <property type="component" value="Chromosome"/>
</dbReference>
<reference evidence="4 6" key="2">
    <citation type="submission" date="2023-03" db="EMBL/GenBank/DDBJ databases">
        <title>Comparative genome and transcriptome analysis combination mining strategies for increasing vitamin B12 production of Ensifer adhaerens strain.</title>
        <authorList>
            <person name="Yongheng L."/>
        </authorList>
    </citation>
    <scope>NUCLEOTIDE SEQUENCE [LARGE SCALE GENOMIC DNA]</scope>
    <source>
        <strain evidence="4 6">Casida A-T305</strain>
    </source>
</reference>
<name>A0A9Q9D8G6_ENSAD</name>
<accession>A0A9Q9D8G6</accession>
<keyword evidence="2" id="KW-0472">Membrane</keyword>
<dbReference type="EMBL" id="CP098807">
    <property type="protein sequence ID" value="USJ21776.1"/>
    <property type="molecule type" value="Genomic_DNA"/>
</dbReference>
<evidence type="ECO:0000313" key="6">
    <source>
        <dbReference type="Proteomes" id="UP001214094"/>
    </source>
</evidence>
<feature type="transmembrane region" description="Helical" evidence="2">
    <location>
        <begin position="25"/>
        <end position="46"/>
    </location>
</feature>
<protein>
    <submittedName>
        <fullName evidence="3">Uncharacterized protein</fullName>
    </submittedName>
</protein>
<reference evidence="3" key="1">
    <citation type="submission" date="2022-06" db="EMBL/GenBank/DDBJ databases">
        <title>Physiological and biochemical characterization and genomic elucidation of a strain of the genus Ensifer adhaerens M8 that combines arsenic oxidation and chromium reduction.</title>
        <authorList>
            <person name="Li X."/>
            <person name="Yu c."/>
        </authorList>
    </citation>
    <scope>NUCLEOTIDE SEQUENCE</scope>
    <source>
        <strain evidence="3">M8</strain>
    </source>
</reference>
<dbReference type="OrthoDB" id="6228405at2"/>
<feature type="region of interest" description="Disordered" evidence="1">
    <location>
        <begin position="115"/>
        <end position="157"/>
    </location>
</feature>
<keyword evidence="2" id="KW-1133">Transmembrane helix</keyword>
<dbReference type="EMBL" id="CP121308">
    <property type="protein sequence ID" value="WFP89006.1"/>
    <property type="molecule type" value="Genomic_DNA"/>
</dbReference>